<evidence type="ECO:0000256" key="4">
    <source>
        <dbReference type="ARBA" id="ARBA00012837"/>
    </source>
</evidence>
<dbReference type="SUPFAM" id="SSF47323">
    <property type="entry name" value="Anticodon-binding domain of a subclass of class I aminoacyl-tRNA synthetases"/>
    <property type="match status" value="1"/>
</dbReference>
<comment type="subunit">
    <text evidence="3">Monomer.</text>
</comment>
<keyword evidence="5" id="KW-0963">Cytoplasm</keyword>
<dbReference type="SUPFAM" id="SSF52374">
    <property type="entry name" value="Nucleotidylyl transferase"/>
    <property type="match status" value="1"/>
</dbReference>
<keyword evidence="8 14" id="KW-0067">ATP-binding</keyword>
<evidence type="ECO:0000256" key="9">
    <source>
        <dbReference type="ARBA" id="ARBA00022917"/>
    </source>
</evidence>
<name>A0A3E0ILI9_9STAP</name>
<evidence type="ECO:0000256" key="1">
    <source>
        <dbReference type="ARBA" id="ARBA00004496"/>
    </source>
</evidence>
<dbReference type="AlphaFoldDB" id="A0A3E0ILI9"/>
<dbReference type="Gene3D" id="3.40.50.620">
    <property type="entry name" value="HUPs"/>
    <property type="match status" value="1"/>
</dbReference>
<evidence type="ECO:0000256" key="6">
    <source>
        <dbReference type="ARBA" id="ARBA00022598"/>
    </source>
</evidence>
<comment type="catalytic activity">
    <reaction evidence="12">
        <text>tRNA(Arg) + L-arginine + ATP = L-arginyl-tRNA(Arg) + AMP + diphosphate</text>
        <dbReference type="Rhea" id="RHEA:20301"/>
        <dbReference type="Rhea" id="RHEA-COMP:9658"/>
        <dbReference type="Rhea" id="RHEA-COMP:9673"/>
        <dbReference type="ChEBI" id="CHEBI:30616"/>
        <dbReference type="ChEBI" id="CHEBI:32682"/>
        <dbReference type="ChEBI" id="CHEBI:33019"/>
        <dbReference type="ChEBI" id="CHEBI:78442"/>
        <dbReference type="ChEBI" id="CHEBI:78513"/>
        <dbReference type="ChEBI" id="CHEBI:456215"/>
        <dbReference type="EC" id="6.1.1.19"/>
    </reaction>
</comment>
<dbReference type="FunFam" id="1.10.730.10:FF:000008">
    <property type="entry name" value="Arginine--tRNA ligase"/>
    <property type="match status" value="1"/>
</dbReference>
<evidence type="ECO:0000256" key="10">
    <source>
        <dbReference type="ARBA" id="ARBA00023146"/>
    </source>
</evidence>
<comment type="caution">
    <text evidence="17">The sequence shown here is derived from an EMBL/GenBank/DDBJ whole genome shotgun (WGS) entry which is preliminary data.</text>
</comment>
<dbReference type="Pfam" id="PF05746">
    <property type="entry name" value="DALR_1"/>
    <property type="match status" value="1"/>
</dbReference>
<dbReference type="RefSeq" id="WP_116095234.1">
    <property type="nucleotide sequence ID" value="NZ_QKXQ01000595.1"/>
</dbReference>
<keyword evidence="6 14" id="KW-0436">Ligase</keyword>
<keyword evidence="9 14" id="KW-0648">Protein biosynthesis</keyword>
<dbReference type="HAMAP" id="MF_00123">
    <property type="entry name" value="Arg_tRNA_synth"/>
    <property type="match status" value="1"/>
</dbReference>
<dbReference type="InterPro" id="IPR035684">
    <property type="entry name" value="ArgRS_core"/>
</dbReference>
<comment type="catalytic activity">
    <reaction evidence="11">
        <text>tRNA(Ile) + L-isoleucine + ATP = L-isoleucyl-tRNA(Ile) + AMP + diphosphate</text>
        <dbReference type="Rhea" id="RHEA:11060"/>
        <dbReference type="Rhea" id="RHEA-COMP:9666"/>
        <dbReference type="Rhea" id="RHEA-COMP:9695"/>
        <dbReference type="ChEBI" id="CHEBI:30616"/>
        <dbReference type="ChEBI" id="CHEBI:33019"/>
        <dbReference type="ChEBI" id="CHEBI:58045"/>
        <dbReference type="ChEBI" id="CHEBI:78442"/>
        <dbReference type="ChEBI" id="CHEBI:78528"/>
        <dbReference type="ChEBI" id="CHEBI:456215"/>
        <dbReference type="EC" id="6.1.1.5"/>
    </reaction>
</comment>
<evidence type="ECO:0000259" key="16">
    <source>
        <dbReference type="SMART" id="SM01016"/>
    </source>
</evidence>
<feature type="non-terminal residue" evidence="17">
    <location>
        <position position="542"/>
    </location>
</feature>
<proteinExistence type="inferred from homology"/>
<evidence type="ECO:0000256" key="14">
    <source>
        <dbReference type="RuleBase" id="RU363038"/>
    </source>
</evidence>
<dbReference type="SMART" id="SM01016">
    <property type="entry name" value="Arg_tRNA_synt_N"/>
    <property type="match status" value="1"/>
</dbReference>
<dbReference type="InterPro" id="IPR014729">
    <property type="entry name" value="Rossmann-like_a/b/a_fold"/>
</dbReference>
<comment type="similarity">
    <text evidence="2 14">Belongs to the class-I aminoacyl-tRNA synthetase family.</text>
</comment>
<dbReference type="GO" id="GO:0006420">
    <property type="term" value="P:arginyl-tRNA aminoacylation"/>
    <property type="evidence" value="ECO:0007669"/>
    <property type="project" value="UniProtKB-UniRule"/>
</dbReference>
<dbReference type="OrthoDB" id="9805987at2"/>
<dbReference type="GO" id="GO:0005524">
    <property type="term" value="F:ATP binding"/>
    <property type="evidence" value="ECO:0007669"/>
    <property type="project" value="UniProtKB-KW"/>
</dbReference>
<dbReference type="Gene3D" id="1.10.730.10">
    <property type="entry name" value="Isoleucyl-tRNA Synthetase, Domain 1"/>
    <property type="match status" value="1"/>
</dbReference>
<dbReference type="PANTHER" id="PTHR11956:SF5">
    <property type="entry name" value="ARGININE--TRNA LIGASE, CYTOPLASMIC"/>
    <property type="match status" value="1"/>
</dbReference>
<dbReference type="EC" id="6.1.1.19" evidence="4 13"/>
<evidence type="ECO:0000259" key="15">
    <source>
        <dbReference type="SMART" id="SM00836"/>
    </source>
</evidence>
<dbReference type="InterPro" id="IPR001278">
    <property type="entry name" value="Arg-tRNA-ligase"/>
</dbReference>
<dbReference type="PROSITE" id="PS00178">
    <property type="entry name" value="AA_TRNA_LIGASE_I"/>
    <property type="match status" value="1"/>
</dbReference>
<evidence type="ECO:0000256" key="7">
    <source>
        <dbReference type="ARBA" id="ARBA00022741"/>
    </source>
</evidence>
<dbReference type="SUPFAM" id="SSF55190">
    <property type="entry name" value="Arginyl-tRNA synthetase (ArgRS), N-terminal 'additional' domain"/>
    <property type="match status" value="1"/>
</dbReference>
<dbReference type="CDD" id="cd00671">
    <property type="entry name" value="ArgRS_core"/>
    <property type="match status" value="1"/>
</dbReference>
<dbReference type="InterPro" id="IPR005148">
    <property type="entry name" value="Arg-tRNA-synth_N"/>
</dbReference>
<protein>
    <recommendedName>
        <fullName evidence="4 13">Arginine--tRNA ligase</fullName>
        <ecNumber evidence="4 13">6.1.1.19</ecNumber>
    </recommendedName>
</protein>
<dbReference type="FunFam" id="3.30.1360.70:FF:000003">
    <property type="entry name" value="Arginine--tRNA ligase"/>
    <property type="match status" value="1"/>
</dbReference>
<dbReference type="EMBL" id="QKXQ01000595">
    <property type="protein sequence ID" value="REH90669.1"/>
    <property type="molecule type" value="Genomic_DNA"/>
</dbReference>
<feature type="domain" description="DALR anticodon binding" evidence="15">
    <location>
        <begin position="434"/>
        <end position="542"/>
    </location>
</feature>
<dbReference type="NCBIfam" id="TIGR00456">
    <property type="entry name" value="argS"/>
    <property type="match status" value="1"/>
</dbReference>
<comment type="subcellular location">
    <subcellularLocation>
        <location evidence="1">Cytoplasm</location>
    </subcellularLocation>
</comment>
<accession>A0A3E0ILI9</accession>
<dbReference type="FunFam" id="3.40.50.620:FF:000062">
    <property type="entry name" value="Arginine--tRNA ligase"/>
    <property type="match status" value="1"/>
</dbReference>
<dbReference type="Pfam" id="PF00750">
    <property type="entry name" value="tRNA-synt_1d"/>
    <property type="match status" value="1"/>
</dbReference>
<dbReference type="Pfam" id="PF03485">
    <property type="entry name" value="Arg_tRNA_synt_N"/>
    <property type="match status" value="1"/>
</dbReference>
<dbReference type="InterPro" id="IPR008909">
    <property type="entry name" value="DALR_anticod-bd"/>
</dbReference>
<evidence type="ECO:0000256" key="3">
    <source>
        <dbReference type="ARBA" id="ARBA00011245"/>
    </source>
</evidence>
<organism evidence="17 18">
    <name type="scientific">Staphylococcus felis</name>
    <dbReference type="NCBI Taxonomy" id="46127"/>
    <lineage>
        <taxon>Bacteria</taxon>
        <taxon>Bacillati</taxon>
        <taxon>Bacillota</taxon>
        <taxon>Bacilli</taxon>
        <taxon>Bacillales</taxon>
        <taxon>Staphylococcaceae</taxon>
        <taxon>Staphylococcus</taxon>
    </lineage>
</organism>
<gene>
    <name evidence="17" type="ORF">DOS83_12230</name>
</gene>
<evidence type="ECO:0000313" key="18">
    <source>
        <dbReference type="Proteomes" id="UP000256562"/>
    </source>
</evidence>
<dbReference type="GO" id="GO:0004814">
    <property type="term" value="F:arginine-tRNA ligase activity"/>
    <property type="evidence" value="ECO:0007669"/>
    <property type="project" value="UniProtKB-UniRule"/>
</dbReference>
<dbReference type="InterPro" id="IPR009080">
    <property type="entry name" value="tRNAsynth_Ia_anticodon-bd"/>
</dbReference>
<dbReference type="PANTHER" id="PTHR11956">
    <property type="entry name" value="ARGINYL-TRNA SYNTHETASE"/>
    <property type="match status" value="1"/>
</dbReference>
<dbReference type="GO" id="GO:0005737">
    <property type="term" value="C:cytoplasm"/>
    <property type="evidence" value="ECO:0007669"/>
    <property type="project" value="UniProtKB-SubCell"/>
</dbReference>
<evidence type="ECO:0000256" key="11">
    <source>
        <dbReference type="ARBA" id="ARBA00048359"/>
    </source>
</evidence>
<dbReference type="InterPro" id="IPR036695">
    <property type="entry name" value="Arg-tRNA-synth_N_sf"/>
</dbReference>
<evidence type="ECO:0000256" key="12">
    <source>
        <dbReference type="ARBA" id="ARBA00049339"/>
    </source>
</evidence>
<keyword evidence="10 14" id="KW-0030">Aminoacyl-tRNA synthetase</keyword>
<dbReference type="GO" id="GO:0004822">
    <property type="term" value="F:isoleucine-tRNA ligase activity"/>
    <property type="evidence" value="ECO:0007669"/>
    <property type="project" value="UniProtKB-EC"/>
</dbReference>
<evidence type="ECO:0000256" key="2">
    <source>
        <dbReference type="ARBA" id="ARBA00005594"/>
    </source>
</evidence>
<dbReference type="Proteomes" id="UP000256562">
    <property type="component" value="Unassembled WGS sequence"/>
</dbReference>
<evidence type="ECO:0000256" key="13">
    <source>
        <dbReference type="NCBIfam" id="TIGR00456"/>
    </source>
</evidence>
<reference evidence="17 18" key="1">
    <citation type="journal article" date="2018" name="Vet. Microbiol.">
        <title>Characterisation of Staphylococcus felis isolated from cats using whole genome sequencing.</title>
        <authorList>
            <person name="Worthing K."/>
            <person name="Pang S."/>
            <person name="Trott D.J."/>
            <person name="Abraham S."/>
            <person name="Coombs G.W."/>
            <person name="Jordan D."/>
            <person name="McIntyre L."/>
            <person name="Davies M.R."/>
            <person name="Norris J."/>
        </authorList>
    </citation>
    <scope>NUCLEOTIDE SEQUENCE [LARGE SCALE GENOMIC DNA]</scope>
    <source>
        <strain evidence="17 18">F9</strain>
    </source>
</reference>
<feature type="domain" description="Arginyl tRNA synthetase N-terminal" evidence="16">
    <location>
        <begin position="5"/>
        <end position="93"/>
    </location>
</feature>
<dbReference type="InterPro" id="IPR001412">
    <property type="entry name" value="aa-tRNA-synth_I_CS"/>
</dbReference>
<evidence type="ECO:0000256" key="8">
    <source>
        <dbReference type="ARBA" id="ARBA00022840"/>
    </source>
</evidence>
<keyword evidence="7 14" id="KW-0547">Nucleotide-binding</keyword>
<dbReference type="PRINTS" id="PR01038">
    <property type="entry name" value="TRNASYNTHARG"/>
</dbReference>
<sequence length="542" mass="61916">MNIVEQVKQTLIQEIEKSIKSAQLADEIPNIKIEIPKDSKNGDYSTNIAMVLTKIAKRNPREIAQAIVDHFDQDAAHVKSIDIAGPGFINFYLDASYLNDTIDDVLRKGEQFGRVETPKNTKILIEYVSANPTGDLHIGHARNAAVGDTLSNILDAAGYDVTREYYINDAGNQITNLALSIEARYLQSLGQDAEMPKDGYYGQDIKDIGQDLAQTRSDLQTLSDEERLKTFRQLGVEYEMKKLKQDLSDFNTHFDTWFSETSLYENHEIKAVLDKMTALGYTYEEDGATWLRTTDFKDDKDRVLIKKDGTYTYFLPDIAYHYDKIQRGNDQLINLFGADHHGYINRLKASLETFGVDSQRLEIQIMQMVRLMQNGEEVKMSKRTGNAITLREIMDEVGVDAARYFLTMRSPDTHFDFDMELAKTQSQDNPVYYAQYAHARICSILRQAKEQGYQVQQGANYRLITNDKAIELLKKIAEFEPMIESAAEARAPHRVTNYIQDLAAHFHKFYNAEKVLTEDQEKTKAHLALVEAVRITLRNALR</sequence>
<dbReference type="Gene3D" id="3.30.1360.70">
    <property type="entry name" value="Arginyl tRNA synthetase N-terminal domain"/>
    <property type="match status" value="1"/>
</dbReference>
<dbReference type="SMART" id="SM00836">
    <property type="entry name" value="DALR_1"/>
    <property type="match status" value="1"/>
</dbReference>
<evidence type="ECO:0000256" key="5">
    <source>
        <dbReference type="ARBA" id="ARBA00022490"/>
    </source>
</evidence>
<evidence type="ECO:0000313" key="17">
    <source>
        <dbReference type="EMBL" id="REH90669.1"/>
    </source>
</evidence>